<accession>A0A101HXD9</accession>
<gene>
    <name evidence="1" type="ORF">XD97_0065</name>
</gene>
<organism evidence="1 2">
    <name type="scientific">Pelotomaculum thermopropionicum</name>
    <dbReference type="NCBI Taxonomy" id="110500"/>
    <lineage>
        <taxon>Bacteria</taxon>
        <taxon>Bacillati</taxon>
        <taxon>Bacillota</taxon>
        <taxon>Clostridia</taxon>
        <taxon>Eubacteriales</taxon>
        <taxon>Desulfotomaculaceae</taxon>
        <taxon>Pelotomaculum</taxon>
    </lineage>
</organism>
<dbReference type="EMBL" id="LGGS01000010">
    <property type="protein sequence ID" value="KUK83940.1"/>
    <property type="molecule type" value="Genomic_DNA"/>
</dbReference>
<dbReference type="AlphaFoldDB" id="A0A101HXD9"/>
<dbReference type="Proteomes" id="UP000054705">
    <property type="component" value="Unassembled WGS sequence"/>
</dbReference>
<evidence type="ECO:0000313" key="1">
    <source>
        <dbReference type="EMBL" id="KUK83940.1"/>
    </source>
</evidence>
<sequence>MVKLKKGNAFIKEKTGSATMLNLDGKSKHDFAGDFDDEKTADLKADKKHKATGPAK</sequence>
<comment type="caution">
    <text evidence="1">The sequence shown here is derived from an EMBL/GenBank/DDBJ whole genome shotgun (WGS) entry which is preliminary data.</text>
</comment>
<protein>
    <submittedName>
        <fullName evidence="1">Uncharacterized protein</fullName>
    </submittedName>
</protein>
<reference evidence="2" key="1">
    <citation type="journal article" date="2015" name="MBio">
        <title>Genome-Resolved Metagenomic Analysis Reveals Roles for Candidate Phyla and Other Microbial Community Members in Biogeochemical Transformations in Oil Reservoirs.</title>
        <authorList>
            <person name="Hu P."/>
            <person name="Tom L."/>
            <person name="Singh A."/>
            <person name="Thomas B.C."/>
            <person name="Baker B.J."/>
            <person name="Piceno Y.M."/>
            <person name="Andersen G.L."/>
            <person name="Banfield J.F."/>
        </authorList>
    </citation>
    <scope>NUCLEOTIDE SEQUENCE [LARGE SCALE GENOMIC DNA]</scope>
</reference>
<proteinExistence type="predicted"/>
<name>A0A101HXD9_9FIRM</name>
<evidence type="ECO:0000313" key="2">
    <source>
        <dbReference type="Proteomes" id="UP000054705"/>
    </source>
</evidence>